<dbReference type="OrthoDB" id="5584477at2759"/>
<dbReference type="PANTHER" id="PTHR38248:SF2">
    <property type="entry name" value="FUNK1 11"/>
    <property type="match status" value="1"/>
</dbReference>
<sequence>MTRTERPDVRKAASIAGKLDVFRDGFRTICQESGLPPTLDSLSQFDNEDLQNLALDLVSALRSFPDMRKLPSANSRKNILSDLLRLTAVISSDDFDIDNLMPLLRAVLNQEPEDVIWDRIYSTVIESTPPPKLLPFFNQTPYLHTTSSFVNSSGHRKHVDAVLKEELGPIYIGIPQFYESFFRDIDGLEAAGNAVFQELREGDTPLYCDGSGWQDWPKSTQEKEVLEWLNQKFNLLRNLAGEKSPSVAAQRKILTRPSQPLQGSNTKRKLDVAIVKDIDQQIEEGGPSDWSRVLVPGELKSSPDLDTASNTWRDLGRYAREVFSSQETRRFVLGFTLCGPIMRLWEFDRLGAIASSPFDVNKDGLQFVLAILGYFWMNDEQLGFDPSIMTSADGRRFIEISRNGRKERLVFDELVKPSSCVAGRATTCWKAHMEDGSNTPVVIKDSWQYPEREEEGKLLQEVTEKGIINVARYFYHETVCVNGKIDDVRENIRKGIDVTKASNYKPASNKQEEAKDTARLGRSKNRSRTGHKRSSSCAEVPLPPSKRTCSSSSNRKQDLTPQNRIHRRVCIRDYGKSICRATSRVALLNALQSCLEGYESLHAHTGILQGDISTGNLMINEDKKNGSWPAFLIDLDLAVKEQREQPSGARGKTGTRAFMAIGLLLGEKHCFHHDLESFFWVLFWICIHYDGPGKDVGPTDFDCWNYDDDQKLANSKKGVVDDEADFEQTAEKYFTSYYKVLVPWVNELRRVVFPGGTRRKKPDRGLYVQMKNVLEKAAEDLKMLGI</sequence>
<dbReference type="AlphaFoldDB" id="A0A5N7BQ12"/>
<name>A0A5N7BQ12_9EURO</name>
<reference evidence="3 4" key="1">
    <citation type="submission" date="2019-04" db="EMBL/GenBank/DDBJ databases">
        <title>Friends and foes A comparative genomics studyof 23 Aspergillus species from section Flavi.</title>
        <authorList>
            <consortium name="DOE Joint Genome Institute"/>
            <person name="Kjaerbolling I."/>
            <person name="Vesth T."/>
            <person name="Frisvad J.C."/>
            <person name="Nybo J.L."/>
            <person name="Theobald S."/>
            <person name="Kildgaard S."/>
            <person name="Isbrandt T."/>
            <person name="Kuo A."/>
            <person name="Sato A."/>
            <person name="Lyhne E.K."/>
            <person name="Kogle M.E."/>
            <person name="Wiebenga A."/>
            <person name="Kun R.S."/>
            <person name="Lubbers R.J."/>
            <person name="Makela M.R."/>
            <person name="Barry K."/>
            <person name="Chovatia M."/>
            <person name="Clum A."/>
            <person name="Daum C."/>
            <person name="Haridas S."/>
            <person name="He G."/>
            <person name="LaButti K."/>
            <person name="Lipzen A."/>
            <person name="Mondo S."/>
            <person name="Riley R."/>
            <person name="Salamov A."/>
            <person name="Simmons B.A."/>
            <person name="Magnuson J.K."/>
            <person name="Henrissat B."/>
            <person name="Mortensen U.H."/>
            <person name="Larsen T.O."/>
            <person name="Devries R.P."/>
            <person name="Grigoriev I.V."/>
            <person name="Machida M."/>
            <person name="Baker S.E."/>
            <person name="Andersen M.R."/>
        </authorList>
    </citation>
    <scope>NUCLEOTIDE SEQUENCE [LARGE SCALE GENOMIC DNA]</scope>
    <source>
        <strain evidence="3 4">IBT 29228</strain>
    </source>
</reference>
<dbReference type="Gene3D" id="1.10.510.10">
    <property type="entry name" value="Transferase(Phosphotransferase) domain 1"/>
    <property type="match status" value="1"/>
</dbReference>
<feature type="domain" description="Fungal-type protein kinase" evidence="2">
    <location>
        <begin position="270"/>
        <end position="686"/>
    </location>
</feature>
<feature type="compositionally biased region" description="Basic residues" evidence="1">
    <location>
        <begin position="521"/>
        <end position="534"/>
    </location>
</feature>
<dbReference type="Proteomes" id="UP000326198">
    <property type="component" value="Unassembled WGS sequence"/>
</dbReference>
<keyword evidence="4" id="KW-1185">Reference proteome</keyword>
<dbReference type="EMBL" id="ML736153">
    <property type="protein sequence ID" value="KAE8383869.1"/>
    <property type="molecule type" value="Genomic_DNA"/>
</dbReference>
<dbReference type="InterPro" id="IPR011009">
    <property type="entry name" value="Kinase-like_dom_sf"/>
</dbReference>
<accession>A0A5N7BQ12</accession>
<evidence type="ECO:0000313" key="3">
    <source>
        <dbReference type="EMBL" id="KAE8383869.1"/>
    </source>
</evidence>
<organism evidence="3 4">
    <name type="scientific">Aspergillus bertholletiae</name>
    <dbReference type="NCBI Taxonomy" id="1226010"/>
    <lineage>
        <taxon>Eukaryota</taxon>
        <taxon>Fungi</taxon>
        <taxon>Dikarya</taxon>
        <taxon>Ascomycota</taxon>
        <taxon>Pezizomycotina</taxon>
        <taxon>Eurotiomycetes</taxon>
        <taxon>Eurotiomycetidae</taxon>
        <taxon>Eurotiales</taxon>
        <taxon>Aspergillaceae</taxon>
        <taxon>Aspergillus</taxon>
        <taxon>Aspergillus subgen. Circumdati</taxon>
    </lineage>
</organism>
<dbReference type="PANTHER" id="PTHR38248">
    <property type="entry name" value="FUNK1 6"/>
    <property type="match status" value="1"/>
</dbReference>
<feature type="compositionally biased region" description="Basic and acidic residues" evidence="1">
    <location>
        <begin position="510"/>
        <end position="519"/>
    </location>
</feature>
<evidence type="ECO:0000313" key="4">
    <source>
        <dbReference type="Proteomes" id="UP000326198"/>
    </source>
</evidence>
<protein>
    <recommendedName>
        <fullName evidence="2">Fungal-type protein kinase domain-containing protein</fullName>
    </recommendedName>
</protein>
<dbReference type="InterPro" id="IPR040976">
    <property type="entry name" value="Pkinase_fungal"/>
</dbReference>
<evidence type="ECO:0000259" key="2">
    <source>
        <dbReference type="Pfam" id="PF17667"/>
    </source>
</evidence>
<gene>
    <name evidence="3" type="ORF">BDV26DRAFT_250928</name>
</gene>
<feature type="compositionally biased region" description="Polar residues" evidence="1">
    <location>
        <begin position="547"/>
        <end position="561"/>
    </location>
</feature>
<dbReference type="SUPFAM" id="SSF56112">
    <property type="entry name" value="Protein kinase-like (PK-like)"/>
    <property type="match status" value="1"/>
</dbReference>
<dbReference type="Pfam" id="PF17667">
    <property type="entry name" value="Pkinase_fungal"/>
    <property type="match status" value="1"/>
</dbReference>
<proteinExistence type="predicted"/>
<evidence type="ECO:0000256" key="1">
    <source>
        <dbReference type="SAM" id="MobiDB-lite"/>
    </source>
</evidence>
<feature type="region of interest" description="Disordered" evidence="1">
    <location>
        <begin position="503"/>
        <end position="561"/>
    </location>
</feature>